<evidence type="ECO:0000256" key="1">
    <source>
        <dbReference type="SAM" id="MobiDB-lite"/>
    </source>
</evidence>
<feature type="region of interest" description="Disordered" evidence="1">
    <location>
        <begin position="554"/>
        <end position="573"/>
    </location>
</feature>
<sequence length="2265" mass="257307">MNLSKLKYRLKQSLFFYCLLLVVGVYAQRYPVQVTQTIIPPYSTKLSDYAMASDVKFRLNLLLTDVVANNKQVRLKLHIKGNGFDIQSTDFVAGASQVILNGGVLQQFTNIDLAAYFQPNNLIGISPQQYNKPLPEGMYSFCWEVYDAYTNQQLNHPTAGCSNVYLLLNDPPFLNLPYKGDQIVAQDPMNIIFQWTPRHTNATNVSYEFELRELWDTQVDPQAAFLASPNYYSETTYTTTLLYNIGKPTLLPNRRYGWRVKAKSTTGVSENSIFKNDGYSEIYYFTYTNACYPPTFVLSEVVAKDRVKLTWQGHPDHKKYHVQYKRADIPDAEWFEVYTYNTQAQISNLRAGKTYMFRVGGTCNELTDFDQNYSYSHMSQFTMPAKDEMGSSYNCGIIPEIQIDNNDPLKNIGINETFTAGDFPVTVKQVQGGNGTFTGVGYIVVPYLGDTKIAVTFDAISINTDYQLIEGVVKTTYDPTWGDVEDTNDWTQGGTGNSESTEVDFPVSDVQIDPNGDILVIGENGEVVELPGGEDIVITDSNGQVWAVDEEGNVTPQGTQAEGGASNPENTNGVNNNGQATAISAKGVIVTFKKASNSKYGFDSYESNYSATKDLYKKLDNNYYVPYKAVAKNDTETIVANLAITDSKIKPQDIVFKTKDGVAITKIDSTATSYTLELKGVFDDAEIETQALVKQGTKYEVAGAFIQYQATPKNVKVVVVNTSNTSARTIKESLQKIYQQAMVNLTITEINDFKNDLETLTPNGTIQSGESGFAAQYTEQQRQINNKLKQHSQYQQDAYYLIVTDKTPSSANEKGLMPLGRQFGYVYTTNCSTADCVALTAAHELGHGAFQLKHPFSSQSYQYAQKATNWLLDYKNGTKLPFVHWQTIHNPKLRIGVFDRDSEGQSVKTSLDISLSINETKYKCENGKCIKSEKGKYYYSYLTPSGKRVILSQDYTPIFYHGISNDKYTHIVPGTLIGFEREIENPTGKEKYWSLLSSNGENFLGYNNDFIYEEKSFDDDDNSVVIGLPFGGSSGGASKWKNYKFTLQDLESFKEKDQKVLKVTSNEFKSLKLFSSNKPVKVKIYDNISKILGEEQISVTESELKILRGRYFEIPKITDFTTLVKGITTINHDEKPEVFLLIKIAEIQNRYPFLFEKYSKWFDQWNVYALTQENYLSVSANIISTVASFNYGVWERDNITKQSINNQLSSYRKWKDNLSSHNDDIYDFYKDFTISLRKYTDTQSEGNFECLNNLKDKTAKEIFECVELASNDELKLISQENRQEAIRIIAYEGNTSDFLRDREETVVQRLIKYVPSSFNRDEFISYLTNTTISLYTTSQYGTVTNFDTPLWQVLFDKIDDSKFLFPGDNRNAVMLQLLNHYYNSSQYEKDINKVVLDYQEKVLGQPVKAIDALHKQLYTFTNDYQNILRRGFTHFKGAATPGGIFNDPDDFYFSIDAEIKGFNKIHLKQKLKWGFIPNTLHEDDFGPFDLSLMLNISKESLLNGFSLKDKEGRPQSVPLPAIMLYYASEVGNEQTKSDIIQSVIDVATLPIPATKLSQLGKVFYYADKISSVSSFMATANREDNPELSRFYNRLSIVTGVASIGDMVTPNKLLKEVISSKSLAKSADNIVEDVIKFTEEIENLPVGKLNAVEIGVSRRILEGNLEEFKALNLIDETKRIKIVNALDKLGKGLDFDISKHLVVLGENIDLTKLITFENKNKDGILDIVIHGDAERFMIDGEYVENITDIANWLKNNRSEVKEIRLLSCTDIAGAQNLVDHLGEGYKVYATDGFVRVYGDGSITNVPRNIGGESKWYELKSNANKVELPENARPRGPDVSQLDDVDFLDEFIELSNRTVDEINWTKLLDRNSNLAKKVEEKFSNVNERSRFVADLLNRKGVKNPKILQRELLFKYLDDITDAHIEAWKILDKTNSDISKSFLNLDGFSKVQNRFNELEDTVKEEFLKVLIKTDKLKGFKLQELLVNNISSLREKHIDAWLKLKEYPQVNAQYKFGDLDLLANKKSSIESIIVKYGDRGGNLEQLLLLFGRENAAYAAKWAHKVSNYNIAALEKLTGAAYEYMKKAYTFEIIVDGKKIVYTVKGNDWRGFFKELESSKHFNGFQSHHIFVIEAIKRSEGYRIWYEKMGHKVMDINGKHHDGLLNLIMLEGYTKPNGIKPAMGVHANHDKYNTELINFFNERWNTNMKIFNKNENQAMKQFGREVIKVQSELQKLLLEKCVIGHIDANGKWIRTKVDDLITEDILESML</sequence>
<proteinExistence type="predicted"/>
<name>A0AAE9MQP7_9FLAO</name>
<dbReference type="Proteomes" id="UP001056837">
    <property type="component" value="Chromosome"/>
</dbReference>
<gene>
    <name evidence="3" type="ORF">HER15_14070</name>
</gene>
<evidence type="ECO:0000313" key="4">
    <source>
        <dbReference type="Proteomes" id="UP001056837"/>
    </source>
</evidence>
<evidence type="ECO:0000313" key="3">
    <source>
        <dbReference type="EMBL" id="UTD16534.1"/>
    </source>
</evidence>
<dbReference type="EMBL" id="CP050861">
    <property type="protein sequence ID" value="UTD16534.1"/>
    <property type="molecule type" value="Genomic_DNA"/>
</dbReference>
<dbReference type="InterPro" id="IPR036116">
    <property type="entry name" value="FN3_sf"/>
</dbReference>
<protein>
    <recommendedName>
        <fullName evidence="2">Fibronectin type-III domain-containing protein</fullName>
    </recommendedName>
</protein>
<dbReference type="PROSITE" id="PS50853">
    <property type="entry name" value="FN3"/>
    <property type="match status" value="1"/>
</dbReference>
<reference evidence="3" key="1">
    <citation type="submission" date="2020-04" db="EMBL/GenBank/DDBJ databases">
        <title>Tenacibaculum mesophilum bac2.</title>
        <authorList>
            <person name="Li M."/>
        </authorList>
    </citation>
    <scope>NUCLEOTIDE SEQUENCE</scope>
    <source>
        <strain evidence="3">Bac2</strain>
    </source>
</reference>
<dbReference type="InterPro" id="IPR013783">
    <property type="entry name" value="Ig-like_fold"/>
</dbReference>
<dbReference type="CDD" id="cd00063">
    <property type="entry name" value="FN3"/>
    <property type="match status" value="1"/>
</dbReference>
<feature type="domain" description="Fibronectin type-III" evidence="2">
    <location>
        <begin position="293"/>
        <end position="385"/>
    </location>
</feature>
<organism evidence="3 4">
    <name type="scientific">Tenacibaculum mesophilum</name>
    <dbReference type="NCBI Taxonomy" id="104268"/>
    <lineage>
        <taxon>Bacteria</taxon>
        <taxon>Pseudomonadati</taxon>
        <taxon>Bacteroidota</taxon>
        <taxon>Flavobacteriia</taxon>
        <taxon>Flavobacteriales</taxon>
        <taxon>Flavobacteriaceae</taxon>
        <taxon>Tenacibaculum</taxon>
    </lineage>
</organism>
<dbReference type="RefSeq" id="WP_253679811.1">
    <property type="nucleotide sequence ID" value="NZ_CP050861.1"/>
</dbReference>
<dbReference type="Gene3D" id="2.60.40.10">
    <property type="entry name" value="Immunoglobulins"/>
    <property type="match status" value="2"/>
</dbReference>
<accession>A0AAE9MQP7</accession>
<evidence type="ECO:0000259" key="2">
    <source>
        <dbReference type="PROSITE" id="PS50853"/>
    </source>
</evidence>
<dbReference type="InterPro" id="IPR003961">
    <property type="entry name" value="FN3_dom"/>
</dbReference>
<dbReference type="SUPFAM" id="SSF49265">
    <property type="entry name" value="Fibronectin type III"/>
    <property type="match status" value="1"/>
</dbReference>